<feature type="binding site" evidence="8">
    <location>
        <position position="119"/>
    </location>
    <ligand>
        <name>Zn(2+)</name>
        <dbReference type="ChEBI" id="CHEBI:29105"/>
    </ligand>
</feature>
<evidence type="ECO:0000256" key="8">
    <source>
        <dbReference type="PIRSR" id="PIRSR038994-3"/>
    </source>
</evidence>
<dbReference type="PANTHER" id="PTHR11113:SF14">
    <property type="entry name" value="N-ACETYLGLUCOSAMINE-6-PHOSPHATE DEACETYLASE"/>
    <property type="match status" value="1"/>
</dbReference>
<dbReference type="SUPFAM" id="SSF51556">
    <property type="entry name" value="Metallo-dependent hydrolases"/>
    <property type="match status" value="1"/>
</dbReference>
<feature type="domain" description="Amidohydrolase-related" evidence="9">
    <location>
        <begin position="41"/>
        <end position="364"/>
    </location>
</feature>
<dbReference type="Gene3D" id="3.20.20.140">
    <property type="entry name" value="Metal-dependent hydrolases"/>
    <property type="match status" value="1"/>
</dbReference>
<evidence type="ECO:0000256" key="2">
    <source>
        <dbReference type="ARBA" id="ARBA00022723"/>
    </source>
</evidence>
<evidence type="ECO:0000256" key="4">
    <source>
        <dbReference type="ARBA" id="ARBA00023277"/>
    </source>
</evidence>
<dbReference type="GO" id="GO:0008448">
    <property type="term" value="F:N-acetylglucosamine-6-phosphate deacetylase activity"/>
    <property type="evidence" value="ECO:0007669"/>
    <property type="project" value="InterPro"/>
</dbReference>
<sequence length="371" mass="39479">MKHSLTGQVLTAQGLKTGTLHFDQQVLGFEEQELQGPQNLILPGFIDVHVHGGGGFDVMDGLEGIRGMARYHARHGTTSLLATTMTGPWDQVVEVLRDIKQASQTQEPDCAQVLGAHLEGPFISKHRLGAQPDFTLEPTPERVSEALSAGNIRVVTLAPEVPHAAGGIRQFVDAGVRVSIGHTAGNEQDALQAVELGASSCTHTFNATGGLTGREPGVLGVVLTSEMVHAEVILDFHHVHPLSFKLLTLLKPDRTLLITDAMRAAGLQDGIYDLGGQEVTVQGGVTRTLSGSLAGSVLTMDQAFRNAVQCGLSVEEASRLASLNPAKYLGLEKKGMLEQGWDADLVVLGPDLEVHQVFVGGTQVKQEIQPV</sequence>
<feature type="binding site" evidence="8">
    <location>
        <position position="182"/>
    </location>
    <ligand>
        <name>Zn(2+)</name>
        <dbReference type="ChEBI" id="CHEBI:29105"/>
    </ligand>
</feature>
<feature type="binding site" evidence="7">
    <location>
        <begin position="206"/>
        <end position="207"/>
    </location>
    <ligand>
        <name>substrate</name>
    </ligand>
</feature>
<comment type="cofactor">
    <cofactor evidence="8">
        <name>a divalent metal cation</name>
        <dbReference type="ChEBI" id="CHEBI:60240"/>
    </cofactor>
    <text evidence="8">Binds 1 divalent metal cation per subunit.</text>
</comment>
<dbReference type="InterPro" id="IPR011059">
    <property type="entry name" value="Metal-dep_hydrolase_composite"/>
</dbReference>
<dbReference type="OrthoDB" id="9776488at2"/>
<gene>
    <name evidence="10" type="ORF">DC3_29410</name>
</gene>
<proteinExistence type="inferred from homology"/>
<dbReference type="InterPro" id="IPR006680">
    <property type="entry name" value="Amidohydro-rel"/>
</dbReference>
<dbReference type="Gene3D" id="2.30.40.10">
    <property type="entry name" value="Urease, subunit C, domain 1"/>
    <property type="match status" value="1"/>
</dbReference>
<evidence type="ECO:0000313" key="10">
    <source>
        <dbReference type="EMBL" id="GEM47306.1"/>
    </source>
</evidence>
<dbReference type="Pfam" id="PF01979">
    <property type="entry name" value="Amidohydro_1"/>
    <property type="match status" value="1"/>
</dbReference>
<keyword evidence="4 5" id="KW-0119">Carbohydrate metabolism</keyword>
<feature type="binding site" evidence="7">
    <location>
        <begin position="293"/>
        <end position="295"/>
    </location>
    <ligand>
        <name>substrate</name>
    </ligand>
</feature>
<organism evidence="10 11">
    <name type="scientific">Deinococcus cellulosilyticus (strain DSM 18568 / NBRC 106333 / KACC 11606 / 5516J-15)</name>
    <dbReference type="NCBI Taxonomy" id="1223518"/>
    <lineage>
        <taxon>Bacteria</taxon>
        <taxon>Thermotogati</taxon>
        <taxon>Deinococcota</taxon>
        <taxon>Deinococci</taxon>
        <taxon>Deinococcales</taxon>
        <taxon>Deinococcaceae</taxon>
        <taxon>Deinococcus</taxon>
    </lineage>
</organism>
<evidence type="ECO:0000256" key="1">
    <source>
        <dbReference type="ARBA" id="ARBA00010716"/>
    </source>
</evidence>
<dbReference type="PANTHER" id="PTHR11113">
    <property type="entry name" value="N-ACETYLGLUCOSAMINE-6-PHOSPHATE DEACETYLASE"/>
    <property type="match status" value="1"/>
</dbReference>
<evidence type="ECO:0000313" key="11">
    <source>
        <dbReference type="Proteomes" id="UP000321306"/>
    </source>
</evidence>
<keyword evidence="2 8" id="KW-0479">Metal-binding</keyword>
<dbReference type="PIRSF" id="PIRSF038994">
    <property type="entry name" value="NagA"/>
    <property type="match status" value="1"/>
</dbReference>
<dbReference type="GO" id="GO:0006046">
    <property type="term" value="P:N-acetylglucosamine catabolic process"/>
    <property type="evidence" value="ECO:0007669"/>
    <property type="project" value="TreeGrafter"/>
</dbReference>
<dbReference type="SUPFAM" id="SSF51338">
    <property type="entry name" value="Composite domain of metallo-dependent hydrolases"/>
    <property type="match status" value="1"/>
</dbReference>
<dbReference type="InterPro" id="IPR003764">
    <property type="entry name" value="GlcNAc_6-P_deAcase"/>
</dbReference>
<feature type="active site" description="Proton donor/acceptor" evidence="6">
    <location>
        <position position="260"/>
    </location>
</feature>
<dbReference type="RefSeq" id="WP_146885442.1">
    <property type="nucleotide sequence ID" value="NZ_BJXB01000012.1"/>
</dbReference>
<evidence type="ECO:0000256" key="5">
    <source>
        <dbReference type="PIRNR" id="PIRNR038994"/>
    </source>
</evidence>
<dbReference type="CDD" id="cd00854">
    <property type="entry name" value="NagA"/>
    <property type="match status" value="1"/>
</dbReference>
<evidence type="ECO:0000256" key="6">
    <source>
        <dbReference type="PIRSR" id="PIRSR038994-1"/>
    </source>
</evidence>
<dbReference type="InterPro" id="IPR032466">
    <property type="entry name" value="Metal_Hydrolase"/>
</dbReference>
<comment type="similarity">
    <text evidence="1 5">Belongs to the metallo-dependent hydrolases superfamily. NagA family.</text>
</comment>
<dbReference type="AlphaFoldDB" id="A0A511N4F0"/>
<feature type="binding site" evidence="7">
    <location>
        <position position="214"/>
    </location>
    <ligand>
        <name>substrate</name>
    </ligand>
</feature>
<feature type="binding site" evidence="8">
    <location>
        <position position="203"/>
    </location>
    <ligand>
        <name>Zn(2+)</name>
        <dbReference type="ChEBI" id="CHEBI:29105"/>
    </ligand>
</feature>
<evidence type="ECO:0000256" key="7">
    <source>
        <dbReference type="PIRSR" id="PIRSR038994-2"/>
    </source>
</evidence>
<evidence type="ECO:0000256" key="3">
    <source>
        <dbReference type="ARBA" id="ARBA00022801"/>
    </source>
</evidence>
<reference evidence="10 11" key="1">
    <citation type="submission" date="2019-07" db="EMBL/GenBank/DDBJ databases">
        <title>Whole genome shotgun sequence of Deinococcus cellulosilyticus NBRC 106333.</title>
        <authorList>
            <person name="Hosoyama A."/>
            <person name="Uohara A."/>
            <person name="Ohji S."/>
            <person name="Ichikawa N."/>
        </authorList>
    </citation>
    <scope>NUCLEOTIDE SEQUENCE [LARGE SCALE GENOMIC DNA]</scope>
    <source>
        <strain evidence="10 11">NBRC 106333</strain>
    </source>
</reference>
<dbReference type="Proteomes" id="UP000321306">
    <property type="component" value="Unassembled WGS sequence"/>
</dbReference>
<dbReference type="FunFam" id="3.20.20.140:FF:000004">
    <property type="entry name" value="N-acetylglucosamine-6-phosphate deacetylase"/>
    <property type="match status" value="1"/>
</dbReference>
<name>A0A511N4F0_DEIC1</name>
<feature type="binding site" evidence="7">
    <location>
        <position position="130"/>
    </location>
    <ligand>
        <name>substrate</name>
    </ligand>
</feature>
<comment type="caution">
    <text evidence="10">The sequence shown here is derived from an EMBL/GenBank/DDBJ whole genome shotgun (WGS) entry which is preliminary data.</text>
</comment>
<evidence type="ECO:0000259" key="9">
    <source>
        <dbReference type="Pfam" id="PF01979"/>
    </source>
</evidence>
<dbReference type="GO" id="GO:0046872">
    <property type="term" value="F:metal ion binding"/>
    <property type="evidence" value="ECO:0007669"/>
    <property type="project" value="UniProtKB-KW"/>
</dbReference>
<keyword evidence="11" id="KW-1185">Reference proteome</keyword>
<accession>A0A511N4F0</accession>
<dbReference type="EMBL" id="BJXB01000012">
    <property type="protein sequence ID" value="GEM47306.1"/>
    <property type="molecule type" value="Genomic_DNA"/>
</dbReference>
<feature type="binding site" evidence="7">
    <location>
        <position position="238"/>
    </location>
    <ligand>
        <name>substrate</name>
    </ligand>
</feature>
<keyword evidence="3 5" id="KW-0378">Hydrolase</keyword>
<protein>
    <submittedName>
        <fullName evidence="10">N-acetylglucosamine-6-phosphate deacetylase</fullName>
    </submittedName>
</protein>
<dbReference type="NCBIfam" id="TIGR00221">
    <property type="entry name" value="nagA"/>
    <property type="match status" value="1"/>
</dbReference>